<feature type="repeat" description="PPR" evidence="3">
    <location>
        <begin position="321"/>
        <end position="355"/>
    </location>
</feature>
<comment type="similarity">
    <text evidence="1">Belongs to the PPR family. PCMP-H subfamily.</text>
</comment>
<feature type="repeat" description="PPR" evidence="3">
    <location>
        <begin position="189"/>
        <end position="223"/>
    </location>
</feature>
<evidence type="ECO:0000313" key="6">
    <source>
        <dbReference type="RefSeq" id="XP_031396056.1"/>
    </source>
</evidence>
<dbReference type="Gene3D" id="1.25.40.10">
    <property type="entry name" value="Tetratricopeptide repeat domain"/>
    <property type="match status" value="3"/>
</dbReference>
<dbReference type="InterPro" id="IPR002885">
    <property type="entry name" value="PPR_rpt"/>
</dbReference>
<dbReference type="Pfam" id="PF13041">
    <property type="entry name" value="PPR_2"/>
    <property type="match status" value="2"/>
</dbReference>
<dbReference type="PROSITE" id="PS51375">
    <property type="entry name" value="PPR"/>
    <property type="match status" value="4"/>
</dbReference>
<dbReference type="GO" id="GO:0003723">
    <property type="term" value="F:RNA binding"/>
    <property type="evidence" value="ECO:0007669"/>
    <property type="project" value="InterPro"/>
</dbReference>
<feature type="repeat" description="PPR" evidence="3">
    <location>
        <begin position="87"/>
        <end position="122"/>
    </location>
</feature>
<dbReference type="Proteomes" id="UP000515151">
    <property type="component" value="Chromosome 5"/>
</dbReference>
<evidence type="ECO:0000256" key="3">
    <source>
        <dbReference type="PROSITE-ProRule" id="PRU00708"/>
    </source>
</evidence>
<dbReference type="GO" id="GO:0009451">
    <property type="term" value="P:RNA modification"/>
    <property type="evidence" value="ECO:0007669"/>
    <property type="project" value="InterPro"/>
</dbReference>
<evidence type="ECO:0000313" key="5">
    <source>
        <dbReference type="Proteomes" id="UP000515151"/>
    </source>
</evidence>
<reference evidence="5" key="1">
    <citation type="journal article" date="2020" name="Plant Biotechnol. J.">
        <title>The pomegranate (Punica granatum L.) draft genome dissects genetic divergence between soft- and hard-seeded cultivars.</title>
        <authorList>
            <person name="Luo X."/>
            <person name="Li H."/>
            <person name="Wu Z."/>
            <person name="Yao W."/>
            <person name="Zhao P."/>
            <person name="Cao D."/>
            <person name="Yu H."/>
            <person name="Li K."/>
            <person name="Poudel K."/>
            <person name="Zhao D."/>
            <person name="Zhang F."/>
            <person name="Xia X."/>
            <person name="Chen L."/>
            <person name="Wang Q."/>
            <person name="Jing D."/>
            <person name="Cao S."/>
        </authorList>
    </citation>
    <scope>NUCLEOTIDE SEQUENCE [LARGE SCALE GENOMIC DNA]</scope>
    <source>
        <strain evidence="5">cv. Tunisia</strain>
    </source>
</reference>
<protein>
    <submittedName>
        <fullName evidence="6">Pentatricopeptide repeat-containing protein At5g66520-like</fullName>
    </submittedName>
</protein>
<evidence type="ECO:0000256" key="2">
    <source>
        <dbReference type="ARBA" id="ARBA00022737"/>
    </source>
</evidence>
<evidence type="ECO:0000259" key="4">
    <source>
        <dbReference type="Pfam" id="PF14432"/>
    </source>
</evidence>
<dbReference type="FunFam" id="1.25.40.10:FF:000470">
    <property type="entry name" value="Pentatricopeptide repeat-containing protein At5g66520"/>
    <property type="match status" value="1"/>
</dbReference>
<dbReference type="FunFam" id="1.25.40.10:FF:001087">
    <property type="entry name" value="Pentatricopeptide repeat-containing protein, mitochondrial"/>
    <property type="match status" value="1"/>
</dbReference>
<dbReference type="InterPro" id="IPR032867">
    <property type="entry name" value="DYW_dom"/>
</dbReference>
<dbReference type="Pfam" id="PF20431">
    <property type="entry name" value="E_motif"/>
    <property type="match status" value="1"/>
</dbReference>
<dbReference type="AlphaFoldDB" id="A0A6P8DRZ2"/>
<feature type="domain" description="DYW" evidence="4">
    <location>
        <begin position="536"/>
        <end position="628"/>
    </location>
</feature>
<accession>A0A6P8DRZ2</accession>
<sequence>MSGLHLQATIPSSNPTHLPQQFHRSPLKALESCSAMSELQQLHAHTIKLGLSTDTDTMGQIIKFCSASKNGDLEYALKVFDGIPNPDVFLYNILMKGFWRMASRPRDAIVLYLRMLHDAITPNSFTFPCVIRACCVDSAVREGRQVHAQVLKFGFGEDVVSSNNLIHMYVNFLSLEEARRVFDKMPSRSVVSCTTMITGYARSGFVDEALEVFESIPEKSSVLWNSMVAAFVQTGHFHGAFALFERMLDEKVVLDKFIAATVLSACAGSGALGLGKWIHFYIQSNEIELDPKLASAIIDMYCKCGCLEKALEIFNGLPSKGLSAWNSMIGGLAVHGKGDAAVKLFMEMEKEKVAPDHITFLNVLTACAHSGLIEEANNYFEHMMDFYGIKPRIEHFGCMVDLFGRAGMINEAMEIIEGMPMTPDASVLGALLGACRVHGKVELGERIGMEAIDLDPSNSGRYVLLANLYASAGKWQDVAEVRKLMNDREVEKIPGFSAIELDGNISKFVAGDRNHPESELIYAKVDAVLESIRKVGYEPDINEVLHDLSGEDIETPLCYHSEKLAIGFGLLKSKPGETIRIYKNLRICRDCHCAAKLISEVFSREIIMRDRSRFHHFRSGECSCKDSW</sequence>
<dbReference type="PANTHER" id="PTHR47926:SF402">
    <property type="entry name" value="TETRATRICOPEPTIDE-LIKE HELICAL DOMAIN SUPERFAMILY, DYW DOMAIN-CONTAINING PROTEIN"/>
    <property type="match status" value="1"/>
</dbReference>
<dbReference type="OrthoDB" id="185373at2759"/>
<organism evidence="5 6">
    <name type="scientific">Punica granatum</name>
    <name type="common">Pomegranate</name>
    <dbReference type="NCBI Taxonomy" id="22663"/>
    <lineage>
        <taxon>Eukaryota</taxon>
        <taxon>Viridiplantae</taxon>
        <taxon>Streptophyta</taxon>
        <taxon>Embryophyta</taxon>
        <taxon>Tracheophyta</taxon>
        <taxon>Spermatophyta</taxon>
        <taxon>Magnoliopsida</taxon>
        <taxon>eudicotyledons</taxon>
        <taxon>Gunneridae</taxon>
        <taxon>Pentapetalae</taxon>
        <taxon>rosids</taxon>
        <taxon>malvids</taxon>
        <taxon>Myrtales</taxon>
        <taxon>Lythraceae</taxon>
        <taxon>Punica</taxon>
    </lineage>
</organism>
<dbReference type="NCBIfam" id="TIGR00756">
    <property type="entry name" value="PPR"/>
    <property type="match status" value="4"/>
</dbReference>
<feature type="repeat" description="PPR" evidence="3">
    <location>
        <begin position="356"/>
        <end position="391"/>
    </location>
</feature>
<gene>
    <name evidence="6" type="primary">LOC116207292</name>
</gene>
<dbReference type="GO" id="GO:0008270">
    <property type="term" value="F:zinc ion binding"/>
    <property type="evidence" value="ECO:0007669"/>
    <property type="project" value="InterPro"/>
</dbReference>
<dbReference type="GeneID" id="116207292"/>
<dbReference type="InterPro" id="IPR046960">
    <property type="entry name" value="PPR_At4g14850-like_plant"/>
</dbReference>
<evidence type="ECO:0000256" key="1">
    <source>
        <dbReference type="ARBA" id="ARBA00006643"/>
    </source>
</evidence>
<keyword evidence="2" id="KW-0677">Repeat</keyword>
<keyword evidence="5" id="KW-1185">Reference proteome</keyword>
<dbReference type="FunFam" id="1.25.40.10:FF:000366">
    <property type="entry name" value="Pentatricopeptide (PPR) repeat-containing protein"/>
    <property type="match status" value="1"/>
</dbReference>
<dbReference type="Pfam" id="PF14432">
    <property type="entry name" value="DYW_deaminase"/>
    <property type="match status" value="1"/>
</dbReference>
<dbReference type="InterPro" id="IPR046848">
    <property type="entry name" value="E_motif"/>
</dbReference>
<dbReference type="RefSeq" id="XP_031396056.1">
    <property type="nucleotide sequence ID" value="XM_031540196.1"/>
</dbReference>
<dbReference type="InterPro" id="IPR011990">
    <property type="entry name" value="TPR-like_helical_dom_sf"/>
</dbReference>
<reference evidence="6" key="2">
    <citation type="submission" date="2025-08" db="UniProtKB">
        <authorList>
            <consortium name="RefSeq"/>
        </authorList>
    </citation>
    <scope>IDENTIFICATION</scope>
    <source>
        <tissue evidence="6">Leaf</tissue>
    </source>
</reference>
<name>A0A6P8DRZ2_PUNGR</name>
<dbReference type="PANTHER" id="PTHR47926">
    <property type="entry name" value="PENTATRICOPEPTIDE REPEAT-CONTAINING PROTEIN"/>
    <property type="match status" value="1"/>
</dbReference>
<proteinExistence type="inferred from homology"/>
<dbReference type="Pfam" id="PF01535">
    <property type="entry name" value="PPR"/>
    <property type="match status" value="5"/>
</dbReference>